<comment type="caution">
    <text evidence="1">The sequence shown here is derived from an EMBL/GenBank/DDBJ whole genome shotgun (WGS) entry which is preliminary data.</text>
</comment>
<proteinExistence type="predicted"/>
<accession>H0JXE7</accession>
<dbReference type="AlphaFoldDB" id="H0JXE7"/>
<evidence type="ECO:0000313" key="2">
    <source>
        <dbReference type="Proteomes" id="UP000005064"/>
    </source>
</evidence>
<reference evidence="1 2" key="1">
    <citation type="submission" date="2011-12" db="EMBL/GenBank/DDBJ databases">
        <authorList>
            <person name="Kriszt B."/>
            <person name="Tancsics A."/>
            <person name="Cserhati M."/>
            <person name="Toth A."/>
            <person name="Nagy I."/>
            <person name="Horvath B."/>
            <person name="Tamura T."/>
            <person name="Kukolya J."/>
            <person name="Szoboszlay S."/>
        </authorList>
    </citation>
    <scope>NUCLEOTIDE SEQUENCE [LARGE SCALE GENOMIC DNA]</scope>
    <source>
        <strain evidence="1 2">AK37</strain>
    </source>
</reference>
<gene>
    <name evidence="1" type="ORF">AK37_22121</name>
</gene>
<sequence>MIEPGGTVNHRFDTAVWSPNVLFRPWTAIPAPGAPEGTRGSGVPYGGCVDGAVTDSDPRVVERWVRLVPRSP</sequence>
<organism evidence="1 2">
    <name type="scientific">Rhodococcus pyridinivorans AK37</name>
    <dbReference type="NCBI Taxonomy" id="1114960"/>
    <lineage>
        <taxon>Bacteria</taxon>
        <taxon>Bacillati</taxon>
        <taxon>Actinomycetota</taxon>
        <taxon>Actinomycetes</taxon>
        <taxon>Mycobacteriales</taxon>
        <taxon>Nocardiaceae</taxon>
        <taxon>Rhodococcus</taxon>
    </lineage>
</organism>
<evidence type="ECO:0000313" key="1">
    <source>
        <dbReference type="EMBL" id="EHK80975.1"/>
    </source>
</evidence>
<dbReference type="Proteomes" id="UP000005064">
    <property type="component" value="Unassembled WGS sequence"/>
</dbReference>
<name>H0JXE7_9NOCA</name>
<protein>
    <submittedName>
        <fullName evidence="1">Uncharacterized protein</fullName>
    </submittedName>
</protein>
<dbReference type="EMBL" id="AHBW01000060">
    <property type="protein sequence ID" value="EHK80975.1"/>
    <property type="molecule type" value="Genomic_DNA"/>
</dbReference>